<evidence type="ECO:0000313" key="1">
    <source>
        <dbReference type="Proteomes" id="UP000887576"/>
    </source>
</evidence>
<organism evidence="1 2">
    <name type="scientific">Panagrolaimus sp. JU765</name>
    <dbReference type="NCBI Taxonomy" id="591449"/>
    <lineage>
        <taxon>Eukaryota</taxon>
        <taxon>Metazoa</taxon>
        <taxon>Ecdysozoa</taxon>
        <taxon>Nematoda</taxon>
        <taxon>Chromadorea</taxon>
        <taxon>Rhabditida</taxon>
        <taxon>Tylenchina</taxon>
        <taxon>Panagrolaimomorpha</taxon>
        <taxon>Panagrolaimoidea</taxon>
        <taxon>Panagrolaimidae</taxon>
        <taxon>Panagrolaimus</taxon>
    </lineage>
</organism>
<accession>A0AC34RK58</accession>
<dbReference type="WBParaSite" id="JU765_v2.g7383.t1">
    <property type="protein sequence ID" value="JU765_v2.g7383.t1"/>
    <property type="gene ID" value="JU765_v2.g7383"/>
</dbReference>
<evidence type="ECO:0000313" key="2">
    <source>
        <dbReference type="WBParaSite" id="JU765_v2.g7383.t1"/>
    </source>
</evidence>
<reference evidence="2" key="1">
    <citation type="submission" date="2022-11" db="UniProtKB">
        <authorList>
            <consortium name="WormBaseParasite"/>
        </authorList>
    </citation>
    <scope>IDENTIFICATION</scope>
</reference>
<name>A0AC34RK58_9BILA</name>
<dbReference type="Proteomes" id="UP000887576">
    <property type="component" value="Unplaced"/>
</dbReference>
<protein>
    <submittedName>
        <fullName evidence="2">Acyl-CoA dehydrogenase</fullName>
    </submittedName>
</protein>
<proteinExistence type="predicted"/>
<sequence>MLSRFQRSSHYVTRIASARLSSNEIAKQKPVQVVAKEANIPIERTSLSRGLALNKFEKDFMIFPEFEYREDVEAIKAYAQKVKNELDTVLSGVKNPSDLDSNVLAVLLKNGIFQCFVPKEYGGSDLCHKDLLCITESLGVDLSTFTLVNQTCIASRLLQIYGTEEQKQKYLPKLASFQMKPAICLHDVAGEKTEVLAYKGVDKKLNGWKTDVINGDIADIYFVFATDVTQESNESFSTCYIVDKSEITNGQISVAEKKKTQGLCGVHLSKLNFSNISVREENILGGPGGGNEAANEVMSFGNFYLGSAVVGFMKKALNELASLSNTTIHGNRRLAENVAIQKALSQIAIDLFVIESVVYYLGGLMDEGLVLTTDIENAIVQHLINKVLRQTFTTITQVAGSAATDEAQIYDQMIRDLNTLLSLNVSDLNLAKTISLSMIVTWVEQSHYESRFKKSDALKRLFNLHKNENAWNNPKLKHFIAEHVHPSLEPAARRLENTMSRLDTALNRIVEDSGSRVKEDVATLLSLARIIENNLAMIATISRASRSYSIGLRNADIELIWATSFCHNAARQSKQELEFIMDHYGLIKTNPTVANIGAAVVEFGGYPLEKPIEKNW</sequence>